<geneLocation type="plasmid" evidence="1 2">
    <name>P2</name>
</geneLocation>
<dbReference type="Proteomes" id="UP000007575">
    <property type="component" value="Plasmid P2"/>
</dbReference>
<dbReference type="AlphaFoldDB" id="H8H1E9"/>
<keyword evidence="1" id="KW-0614">Plasmid</keyword>
<evidence type="ECO:0000313" key="2">
    <source>
        <dbReference type="Proteomes" id="UP000007575"/>
    </source>
</evidence>
<reference evidence="1 2" key="1">
    <citation type="journal article" date="2012" name="PLoS ONE">
        <title>Genome sequence and transcriptome analysis of the radioresistant bacterium Deinococcus gobiensis: insights into the extreme environmental adaptations.</title>
        <authorList>
            <person name="Yuan M."/>
            <person name="Chen M."/>
            <person name="Zhang W."/>
            <person name="Lu W."/>
            <person name="Wang J."/>
            <person name="Yang M."/>
            <person name="Zhao P."/>
            <person name="Tang R."/>
            <person name="Li X."/>
            <person name="Hao Y."/>
            <person name="Zhou Z."/>
            <person name="Zhan Y."/>
            <person name="Yu H."/>
            <person name="Teng C."/>
            <person name="Yan Y."/>
            <person name="Ping S."/>
            <person name="Wang Y."/>
            <person name="Lin M."/>
        </authorList>
    </citation>
    <scope>NUCLEOTIDE SEQUENCE [LARGE SCALE GENOMIC DNA]</scope>
    <source>
        <strain evidence="2">DSM 21396 / JCM 16679 / CGMCC 1.7299 / I-0</strain>
        <plasmid evidence="1">P2</plasmid>
    </source>
</reference>
<proteinExistence type="predicted"/>
<keyword evidence="2" id="KW-1185">Reference proteome</keyword>
<gene>
    <name evidence="1" type="ordered locus">DGo_PB0077</name>
</gene>
<evidence type="ECO:0000313" key="1">
    <source>
        <dbReference type="EMBL" id="AFD27346.1"/>
    </source>
</evidence>
<protein>
    <submittedName>
        <fullName evidence="1">Uncharacterized protein</fullName>
    </submittedName>
</protein>
<sequence length="39" mass="4224">MDDAVGGDRPLVGEYAEYVQPEALIVKLSYCQYSGVALC</sequence>
<dbReference type="HOGENOM" id="CLU_3308427_0_0_0"/>
<name>H8H1E9_DEIGI</name>
<dbReference type="EMBL" id="CP002193">
    <property type="protein sequence ID" value="AFD27346.1"/>
    <property type="molecule type" value="Genomic_DNA"/>
</dbReference>
<organism evidence="1 2">
    <name type="scientific">Deinococcus gobiensis (strain DSM 21396 / JCM 16679 / CGMCC 1.7299 / I-0)</name>
    <dbReference type="NCBI Taxonomy" id="745776"/>
    <lineage>
        <taxon>Bacteria</taxon>
        <taxon>Thermotogati</taxon>
        <taxon>Deinococcota</taxon>
        <taxon>Deinococci</taxon>
        <taxon>Deinococcales</taxon>
        <taxon>Deinococcaceae</taxon>
        <taxon>Deinococcus</taxon>
    </lineage>
</organism>
<accession>H8H1E9</accession>
<dbReference type="KEGG" id="dgo:DGo_PB0077"/>